<feature type="transmembrane region" description="Helical" evidence="13">
    <location>
        <begin position="266"/>
        <end position="293"/>
    </location>
</feature>
<dbReference type="OrthoDB" id="9812956at2"/>
<name>A0A4R2N9F4_9PAST</name>
<gene>
    <name evidence="14" type="ORF">EV693_1058</name>
</gene>
<keyword evidence="10" id="KW-0921">Nickel transport</keyword>
<comment type="similarity">
    <text evidence="13">Belongs to the NiCoT transporter (TC 2.A.52) family.</text>
</comment>
<evidence type="ECO:0000256" key="8">
    <source>
        <dbReference type="ARBA" id="ARBA00022989"/>
    </source>
</evidence>
<organism evidence="14 15">
    <name type="scientific">Nicoletella semolina</name>
    <dbReference type="NCBI Taxonomy" id="271160"/>
    <lineage>
        <taxon>Bacteria</taxon>
        <taxon>Pseudomonadati</taxon>
        <taxon>Pseudomonadota</taxon>
        <taxon>Gammaproteobacteria</taxon>
        <taxon>Pasteurellales</taxon>
        <taxon>Pasteurellaceae</taxon>
        <taxon>Nicoletella</taxon>
    </lineage>
</organism>
<keyword evidence="12" id="KW-0170">Cobalt</keyword>
<dbReference type="RefSeq" id="WP_132501148.1">
    <property type="nucleotide sequence ID" value="NZ_LVXA01000001.1"/>
</dbReference>
<dbReference type="PANTHER" id="PTHR40659:SF1">
    <property type="entry name" value="NICKEL_COBALT EFFLUX SYSTEM RCNA"/>
    <property type="match status" value="1"/>
</dbReference>
<keyword evidence="6" id="KW-0533">Nickel</keyword>
<dbReference type="GO" id="GO:0005886">
    <property type="term" value="C:plasma membrane"/>
    <property type="evidence" value="ECO:0007669"/>
    <property type="project" value="UniProtKB-SubCell"/>
</dbReference>
<evidence type="ECO:0000256" key="2">
    <source>
        <dbReference type="ARBA" id="ARBA00004651"/>
    </source>
</evidence>
<evidence type="ECO:0000256" key="11">
    <source>
        <dbReference type="ARBA" id="ARBA00023136"/>
    </source>
</evidence>
<evidence type="ECO:0000256" key="1">
    <source>
        <dbReference type="ARBA" id="ARBA00002510"/>
    </source>
</evidence>
<keyword evidence="9" id="KW-0406">Ion transport</keyword>
<feature type="transmembrane region" description="Helical" evidence="13">
    <location>
        <begin position="238"/>
        <end position="260"/>
    </location>
</feature>
<evidence type="ECO:0000256" key="3">
    <source>
        <dbReference type="ARBA" id="ARBA00022426"/>
    </source>
</evidence>
<dbReference type="GO" id="GO:0015099">
    <property type="term" value="F:nickel cation transmembrane transporter activity"/>
    <property type="evidence" value="ECO:0007669"/>
    <property type="project" value="UniProtKB-UniRule"/>
</dbReference>
<dbReference type="EMBL" id="SLXJ01000005">
    <property type="protein sequence ID" value="TCP17545.1"/>
    <property type="molecule type" value="Genomic_DNA"/>
</dbReference>
<dbReference type="PANTHER" id="PTHR40659">
    <property type="entry name" value="NICKEL/COBALT EFFLUX SYSTEM RCNA"/>
    <property type="match status" value="1"/>
</dbReference>
<keyword evidence="8 13" id="KW-1133">Transmembrane helix</keyword>
<dbReference type="GO" id="GO:0010045">
    <property type="term" value="P:response to nickel cation"/>
    <property type="evidence" value="ECO:0007669"/>
    <property type="project" value="TreeGrafter"/>
</dbReference>
<evidence type="ECO:0000313" key="14">
    <source>
        <dbReference type="EMBL" id="TCP17545.1"/>
    </source>
</evidence>
<dbReference type="GO" id="GO:0032025">
    <property type="term" value="P:response to cobalt ion"/>
    <property type="evidence" value="ECO:0007669"/>
    <property type="project" value="TreeGrafter"/>
</dbReference>
<comment type="subcellular location">
    <subcellularLocation>
        <location evidence="2 13">Cell membrane</location>
        <topology evidence="2 13">Multi-pass membrane protein</topology>
    </subcellularLocation>
</comment>
<evidence type="ECO:0000256" key="7">
    <source>
        <dbReference type="ARBA" id="ARBA00022692"/>
    </source>
</evidence>
<comment type="caution">
    <text evidence="14">The sequence shown here is derived from an EMBL/GenBank/DDBJ whole genome shotgun (WGS) entry which is preliminary data.</text>
</comment>
<comment type="function">
    <text evidence="1">Efflux system for nickel and cobalt.</text>
</comment>
<keyword evidence="4 13" id="KW-0813">Transport</keyword>
<dbReference type="AlphaFoldDB" id="A0A4R2N9F4"/>
<evidence type="ECO:0000313" key="15">
    <source>
        <dbReference type="Proteomes" id="UP000295537"/>
    </source>
</evidence>
<evidence type="ECO:0000256" key="10">
    <source>
        <dbReference type="ARBA" id="ARBA00023112"/>
    </source>
</evidence>
<evidence type="ECO:0000256" key="9">
    <source>
        <dbReference type="ARBA" id="ARBA00023065"/>
    </source>
</evidence>
<dbReference type="Pfam" id="PF03824">
    <property type="entry name" value="NicO"/>
    <property type="match status" value="1"/>
</dbReference>
<evidence type="ECO:0000256" key="4">
    <source>
        <dbReference type="ARBA" id="ARBA00022448"/>
    </source>
</evidence>
<evidence type="ECO:0000256" key="6">
    <source>
        <dbReference type="ARBA" id="ARBA00022596"/>
    </source>
</evidence>
<dbReference type="InterPro" id="IPR011541">
    <property type="entry name" value="Ni/Co_transpt_high_affinity"/>
</dbReference>
<feature type="transmembrane region" description="Helical" evidence="13">
    <location>
        <begin position="159"/>
        <end position="177"/>
    </location>
</feature>
<dbReference type="InterPro" id="IPR051224">
    <property type="entry name" value="NiCoT_RcnA"/>
</dbReference>
<keyword evidence="3" id="KW-0171">Cobalt transport</keyword>
<evidence type="ECO:0000256" key="12">
    <source>
        <dbReference type="ARBA" id="ARBA00023285"/>
    </source>
</evidence>
<dbReference type="GO" id="GO:0046583">
    <property type="term" value="F:monoatomic cation efflux transmembrane transporter activity"/>
    <property type="evidence" value="ECO:0007669"/>
    <property type="project" value="TreeGrafter"/>
</dbReference>
<feature type="transmembrane region" description="Helical" evidence="13">
    <location>
        <begin position="80"/>
        <end position="102"/>
    </location>
</feature>
<proteinExistence type="inferred from homology"/>
<feature type="transmembrane region" description="Helical" evidence="13">
    <location>
        <begin position="28"/>
        <end position="48"/>
    </location>
</feature>
<feature type="transmembrane region" description="Helical" evidence="13">
    <location>
        <begin position="314"/>
        <end position="338"/>
    </location>
</feature>
<evidence type="ECO:0000256" key="5">
    <source>
        <dbReference type="ARBA" id="ARBA00022475"/>
    </source>
</evidence>
<keyword evidence="7 13" id="KW-0812">Transmembrane</keyword>
<protein>
    <recommendedName>
        <fullName evidence="13">Nickel/cobalt efflux system</fullName>
    </recommendedName>
</protein>
<feature type="transmembrane region" description="Helical" evidence="13">
    <location>
        <begin position="123"/>
        <end position="147"/>
    </location>
</feature>
<keyword evidence="5" id="KW-1003">Cell membrane</keyword>
<reference evidence="14 15" key="1">
    <citation type="submission" date="2019-03" db="EMBL/GenBank/DDBJ databases">
        <title>Genomic Encyclopedia of Type Strains, Phase IV (KMG-IV): sequencing the most valuable type-strain genomes for metagenomic binning, comparative biology and taxonomic classification.</title>
        <authorList>
            <person name="Goeker M."/>
        </authorList>
    </citation>
    <scope>NUCLEOTIDE SEQUENCE [LARGE SCALE GENOMIC DNA]</scope>
    <source>
        <strain evidence="14 15">DSM 16380</strain>
    </source>
</reference>
<keyword evidence="11 13" id="KW-0472">Membrane</keyword>
<dbReference type="GO" id="GO:0006824">
    <property type="term" value="P:cobalt ion transport"/>
    <property type="evidence" value="ECO:0007669"/>
    <property type="project" value="UniProtKB-KW"/>
</dbReference>
<sequence>MPVAGKSTVTSLKTCQPKTVRSKTKQGSWIAVSILIIFAAVFLIYQIYPYLLFQVVNWQKSFNQQISQAFNFIEQQPQQAGLTLFVVSFLYGVFHAVGPGHGKFILSSYLSIEQAKLPQAMRITLLSALAQGLVAIALVSVLVVGLMLSRSYFNLTVKWVERGSFILMILFGCYWLYQGIKVWRKSAQKVVKIYKIVPLHSNHAGHQVQIHSEQCGCGHKHLPSSDELAKIQDWKSMLLVIFSIGLRPCSGAILVLFLAYTLDLYLWGIFSALVMAAGTGLTLSLFAMIVLVARKRAAKISRWYLSETQSKRSVFGLKLLLGIILISFGIILFHGSLIDVAPVGLFKR</sequence>
<keyword evidence="15" id="KW-1185">Reference proteome</keyword>
<dbReference type="Proteomes" id="UP000295537">
    <property type="component" value="Unassembled WGS sequence"/>
</dbReference>
<accession>A0A4R2N9F4</accession>
<evidence type="ECO:0000256" key="13">
    <source>
        <dbReference type="RuleBase" id="RU362101"/>
    </source>
</evidence>